<keyword evidence="3" id="KW-1133">Transmembrane helix</keyword>
<evidence type="ECO:0000256" key="1">
    <source>
        <dbReference type="SAM" id="Coils"/>
    </source>
</evidence>
<name>A0A1H0XK93_9ACTN</name>
<proteinExistence type="predicted"/>
<feature type="transmembrane region" description="Helical" evidence="3">
    <location>
        <begin position="149"/>
        <end position="170"/>
    </location>
</feature>
<organism evidence="4 5">
    <name type="scientific">Thermostaphylospora chromogena</name>
    <dbReference type="NCBI Taxonomy" id="35622"/>
    <lineage>
        <taxon>Bacteria</taxon>
        <taxon>Bacillati</taxon>
        <taxon>Actinomycetota</taxon>
        <taxon>Actinomycetes</taxon>
        <taxon>Streptosporangiales</taxon>
        <taxon>Thermomonosporaceae</taxon>
        <taxon>Thermostaphylospora</taxon>
    </lineage>
</organism>
<evidence type="ECO:0000256" key="2">
    <source>
        <dbReference type="SAM" id="MobiDB-lite"/>
    </source>
</evidence>
<feature type="transmembrane region" description="Helical" evidence="3">
    <location>
        <begin position="47"/>
        <end position="70"/>
    </location>
</feature>
<keyword evidence="3" id="KW-0472">Membrane</keyword>
<evidence type="ECO:0000313" key="4">
    <source>
        <dbReference type="EMBL" id="SDQ03368.1"/>
    </source>
</evidence>
<dbReference type="AlphaFoldDB" id="A0A1H0XK93"/>
<dbReference type="Proteomes" id="UP000217103">
    <property type="component" value="Unassembled WGS sequence"/>
</dbReference>
<evidence type="ECO:0008006" key="6">
    <source>
        <dbReference type="Google" id="ProtNLM"/>
    </source>
</evidence>
<feature type="coiled-coil region" evidence="1">
    <location>
        <begin position="261"/>
        <end position="371"/>
    </location>
</feature>
<sequence length="443" mass="47875">MFGLSLKLTEPRDDGPPRNGATDGQRITHVLHHRPVKIRTGDRLPGSLLVGASLLVVAALIGAGIVGYEAQRLFALAHNHIGPETEADRLRAVIIAALPDVGWVAMALVALVAALRGQSSLRARVGVVVFFGLSLGAQVLYAPRTLEGILVAIIAPVAMAWMLETLVVEVRRWAAARRGLTIDETPILTGVLRAAVGLVRALLGILLWLVRLVLAPRSTFDGVREWVLDTAPIAPGRSLASMRAAEAAERAAMATADVERIRKAEAEARAAIEARAASELEALRAEREQAERAAAQEVARVRQEAEARLQAMAEANAAEQAEHANRIADLSRELATVRAELDRARAQAARMERAEAMVQQLRTDLSTAQETYSLLERYAGARAIARTRYEGLRLAGDPRYGDPAYLSELARDWAPSLHRSESTVRRYLADHLADPHAAAGGED</sequence>
<reference evidence="4 5" key="1">
    <citation type="submission" date="2016-10" db="EMBL/GenBank/DDBJ databases">
        <authorList>
            <person name="de Groot N.N."/>
        </authorList>
    </citation>
    <scope>NUCLEOTIDE SEQUENCE [LARGE SCALE GENOMIC DNA]</scope>
    <source>
        <strain evidence="4 5">DSM 43794</strain>
    </source>
</reference>
<feature type="transmembrane region" description="Helical" evidence="3">
    <location>
        <begin position="125"/>
        <end position="143"/>
    </location>
</feature>
<dbReference type="EMBL" id="FNKK01000001">
    <property type="protein sequence ID" value="SDQ03368.1"/>
    <property type="molecule type" value="Genomic_DNA"/>
</dbReference>
<accession>A0A1H0XK93</accession>
<gene>
    <name evidence="4" type="ORF">SAMN04489764_0050</name>
</gene>
<keyword evidence="1" id="KW-0175">Coiled coil</keyword>
<evidence type="ECO:0000313" key="5">
    <source>
        <dbReference type="Proteomes" id="UP000217103"/>
    </source>
</evidence>
<feature type="transmembrane region" description="Helical" evidence="3">
    <location>
        <begin position="90"/>
        <end position="113"/>
    </location>
</feature>
<dbReference type="STRING" id="35622.SAMN04489764_0050"/>
<keyword evidence="3" id="KW-0812">Transmembrane</keyword>
<protein>
    <recommendedName>
        <fullName evidence="6">DUF2637 domain-containing protein</fullName>
    </recommendedName>
</protein>
<feature type="transmembrane region" description="Helical" evidence="3">
    <location>
        <begin position="191"/>
        <end position="210"/>
    </location>
</feature>
<evidence type="ECO:0000256" key="3">
    <source>
        <dbReference type="SAM" id="Phobius"/>
    </source>
</evidence>
<keyword evidence="5" id="KW-1185">Reference proteome</keyword>
<feature type="region of interest" description="Disordered" evidence="2">
    <location>
        <begin position="1"/>
        <end position="24"/>
    </location>
</feature>